<reference evidence="1 2" key="1">
    <citation type="submission" date="2023-12" db="EMBL/GenBank/DDBJ databases">
        <title>Novel species of the genus Arcicella isolated from rivers.</title>
        <authorList>
            <person name="Lu H."/>
        </authorList>
    </citation>
    <scope>NUCLEOTIDE SEQUENCE [LARGE SCALE GENOMIC DNA]</scope>
    <source>
        <strain evidence="1 2">LMG 21963</strain>
    </source>
</reference>
<dbReference type="RefSeq" id="WP_323254041.1">
    <property type="nucleotide sequence ID" value="NZ_JAYFUL010000084.1"/>
</dbReference>
<dbReference type="InterPro" id="IPR008929">
    <property type="entry name" value="Chondroitin_lyas"/>
</dbReference>
<name>A0ABU5QV80_9BACT</name>
<proteinExistence type="predicted"/>
<dbReference type="Gene3D" id="1.50.10.100">
    <property type="entry name" value="Chondroitin AC/alginate lyase"/>
    <property type="match status" value="1"/>
</dbReference>
<accession>A0ABU5QV80</accession>
<dbReference type="Proteomes" id="UP001304671">
    <property type="component" value="Unassembled WGS sequence"/>
</dbReference>
<evidence type="ECO:0000313" key="2">
    <source>
        <dbReference type="Proteomes" id="UP001304671"/>
    </source>
</evidence>
<keyword evidence="2" id="KW-1185">Reference proteome</keyword>
<organism evidence="1 2">
    <name type="scientific">Arcicella aquatica</name>
    <dbReference type="NCBI Taxonomy" id="217141"/>
    <lineage>
        <taxon>Bacteria</taxon>
        <taxon>Pseudomonadati</taxon>
        <taxon>Bacteroidota</taxon>
        <taxon>Cytophagia</taxon>
        <taxon>Cytophagales</taxon>
        <taxon>Flectobacillaceae</taxon>
        <taxon>Arcicella</taxon>
    </lineage>
</organism>
<evidence type="ECO:0000313" key="1">
    <source>
        <dbReference type="EMBL" id="MEA5261015.1"/>
    </source>
</evidence>
<dbReference type="EMBL" id="JAYFUL010000084">
    <property type="protein sequence ID" value="MEA5261015.1"/>
    <property type="molecule type" value="Genomic_DNA"/>
</dbReference>
<comment type="caution">
    <text evidence="1">The sequence shown here is derived from an EMBL/GenBank/DDBJ whole genome shotgun (WGS) entry which is preliminary data.</text>
</comment>
<gene>
    <name evidence="1" type="ORF">VB264_24670</name>
</gene>
<sequence length="590" mass="67041">MEHITRQTFLQQCFGLGTLAVLSPIMTYAQHESTSDENFYQQIVQANNKEVAKLLTVFSSDITEIRRRLGFDLANLAAGYAESTSQYYQKEELVIAMTKIIRFILKAQQADGTLNLGNLASPPDTAFILEPLCVAATIFKHNTTPILATLKELLKEFILKAGESLRVGGIHTPNHRWVVSAALAQINDLFPNPAYVKRIDEWLSENIYIDSDGHYLERSMIYAEVTDRCLITMARLLKRPTLLEPVRKNLNLTYFYIEPNGDLVTTDSRRQDQFMTINVLNHYHDYRYLAIKDNNAAFASITKFIEKVKGFDEKIMVDLLPFCLEEPTYLKPLPTPKAPSVNFEKFFKTTNLVRIRKNDTTSTIFGGADFPIIIASGRSTNSNLFAFRKGEAILKYLRFSTDFFSTGYFRSQGITYQDGKYILHQRIEAPYYQPLPKQFKKANGDYKHAPSTDGRFWNKMDFEHRPQSNVKIIDTTISIEEKDGINELIFSSKGTDGISVTIEFCFKEGGQLTGVKEVENSPNNYLLAGKTGEYTYGKDTIKFGQGINQHTKIKSLEGEMYSSHFGTLKTDGMYVYLTGITPFEHKITIG</sequence>
<protein>
    <submittedName>
        <fullName evidence="1">Uncharacterized protein</fullName>
    </submittedName>
</protein>